<proteinExistence type="predicted"/>
<name>A0A2I0QYY7_9FLAO</name>
<evidence type="ECO:0000313" key="2">
    <source>
        <dbReference type="Proteomes" id="UP000236654"/>
    </source>
</evidence>
<dbReference type="Proteomes" id="UP000236654">
    <property type="component" value="Unassembled WGS sequence"/>
</dbReference>
<protein>
    <submittedName>
        <fullName evidence="1">Uncharacterized protein</fullName>
    </submittedName>
</protein>
<dbReference type="RefSeq" id="WP_101335737.1">
    <property type="nucleotide sequence ID" value="NZ_PJNI01000024.1"/>
</dbReference>
<sequence length="177" mass="20866">MTPQQNFINTEIWILTFGGAFQRASIYAKEINETKRKNFRDALIQFVEVNLLPKYSKTVHEEEHIENINSIITFSENYKEDILNGSKIRFGVAQKLLNLYLKYQWCLGNIQMPPHFPVDRIIQVKLKCKPIIPWTTMENDSDYRTIIERARGVADEKGVSLAEWELEEFSRRRIIKT</sequence>
<organism evidence="1 2">
    <name type="scientific">Brumimicrobium salinarum</name>
    <dbReference type="NCBI Taxonomy" id="2058658"/>
    <lineage>
        <taxon>Bacteria</taxon>
        <taxon>Pseudomonadati</taxon>
        <taxon>Bacteroidota</taxon>
        <taxon>Flavobacteriia</taxon>
        <taxon>Flavobacteriales</taxon>
        <taxon>Crocinitomicaceae</taxon>
        <taxon>Brumimicrobium</taxon>
    </lineage>
</organism>
<comment type="caution">
    <text evidence="1">The sequence shown here is derived from an EMBL/GenBank/DDBJ whole genome shotgun (WGS) entry which is preliminary data.</text>
</comment>
<evidence type="ECO:0000313" key="1">
    <source>
        <dbReference type="EMBL" id="PKR79546.1"/>
    </source>
</evidence>
<dbReference type="EMBL" id="PJNI01000024">
    <property type="protein sequence ID" value="PKR79546.1"/>
    <property type="molecule type" value="Genomic_DNA"/>
</dbReference>
<keyword evidence="2" id="KW-1185">Reference proteome</keyword>
<dbReference type="AlphaFoldDB" id="A0A2I0QYY7"/>
<reference evidence="1 2" key="1">
    <citation type="submission" date="2017-12" db="EMBL/GenBank/DDBJ databases">
        <title>The draft genome sequence of Brumimicrobium saltpan LHR20.</title>
        <authorList>
            <person name="Do Z.-J."/>
            <person name="Luo H.-R."/>
        </authorList>
    </citation>
    <scope>NUCLEOTIDE SEQUENCE [LARGE SCALE GENOMIC DNA]</scope>
    <source>
        <strain evidence="1 2">LHR20</strain>
    </source>
</reference>
<dbReference type="OrthoDB" id="5458950at2"/>
<accession>A0A2I0QYY7</accession>
<gene>
    <name evidence="1" type="ORF">CW751_14445</name>
</gene>